<feature type="transmembrane region" description="Helical" evidence="2">
    <location>
        <begin position="107"/>
        <end position="132"/>
    </location>
</feature>
<keyword evidence="4" id="KW-1185">Reference proteome</keyword>
<feature type="compositionally biased region" description="Low complexity" evidence="1">
    <location>
        <begin position="418"/>
        <end position="431"/>
    </location>
</feature>
<feature type="transmembrane region" description="Helical" evidence="2">
    <location>
        <begin position="162"/>
        <end position="183"/>
    </location>
</feature>
<evidence type="ECO:0000313" key="4">
    <source>
        <dbReference type="Proteomes" id="UP000785679"/>
    </source>
</evidence>
<dbReference type="AlphaFoldDB" id="A0A8J8T3H5"/>
<gene>
    <name evidence="3" type="ORF">FGO68_gene6823</name>
</gene>
<feature type="transmembrane region" description="Helical" evidence="2">
    <location>
        <begin position="32"/>
        <end position="55"/>
    </location>
</feature>
<organism evidence="3 4">
    <name type="scientific">Halteria grandinella</name>
    <dbReference type="NCBI Taxonomy" id="5974"/>
    <lineage>
        <taxon>Eukaryota</taxon>
        <taxon>Sar</taxon>
        <taxon>Alveolata</taxon>
        <taxon>Ciliophora</taxon>
        <taxon>Intramacronucleata</taxon>
        <taxon>Spirotrichea</taxon>
        <taxon>Stichotrichia</taxon>
        <taxon>Sporadotrichida</taxon>
        <taxon>Halteriidae</taxon>
        <taxon>Halteria</taxon>
    </lineage>
</organism>
<dbReference type="InterPro" id="IPR040226">
    <property type="entry name" value="THH1/TOM1/TOM3"/>
</dbReference>
<feature type="compositionally biased region" description="Polar residues" evidence="1">
    <location>
        <begin position="432"/>
        <end position="443"/>
    </location>
</feature>
<name>A0A8J8T3H5_HALGN</name>
<keyword evidence="2" id="KW-1133">Transmembrane helix</keyword>
<dbReference type="PANTHER" id="PTHR31142:SF3">
    <property type="entry name" value="THH1_TOM1_TOM3 DOMAIN-CONTAINING PROTEIN"/>
    <property type="match status" value="1"/>
</dbReference>
<feature type="region of interest" description="Disordered" evidence="1">
    <location>
        <begin position="316"/>
        <end position="507"/>
    </location>
</feature>
<evidence type="ECO:0000256" key="2">
    <source>
        <dbReference type="SAM" id="Phobius"/>
    </source>
</evidence>
<dbReference type="EMBL" id="RRYP01007976">
    <property type="protein sequence ID" value="TNV80103.1"/>
    <property type="molecule type" value="Genomic_DNA"/>
</dbReference>
<feature type="compositionally biased region" description="Polar residues" evidence="1">
    <location>
        <begin position="322"/>
        <end position="331"/>
    </location>
</feature>
<feature type="compositionally biased region" description="Polar residues" evidence="1">
    <location>
        <begin position="402"/>
        <end position="417"/>
    </location>
</feature>
<sequence length="507" mass="57649">MIIMRAFLSEFVQDAQNGSEEQPKSVDQIESWVIYLLDISYTLLSGYCIFNIYHLQKSQRLKRNHMLGAFYFFAMVTLTCRVANFTIDSVMLSVNPKEIDKLYDNNMIYSILSSLPSFTYVIMGNIILLFIIELIVQNLPKPHHVLAEAKAIMQSRKRLVKVVKGLVIAEIVVVMGIFFAILALKVMSTDSSKDVVRELRTRIALMVASLYTLTFLLLMSSTLYLVCSVFSRYKNSFKHEKKQLLIVLGVFSISYSYRLVFNFIQAADYGLIISFQKSSLLGYSIMILFLFMIGEIIPMTLIFMFQYKNHRLIQQQHKQKQMTRQGSNKTSSKGRDTNTHLLQSFQEYHQESKAESSKRRASENHGITTDQVGGGLAQHQDGDKTAVTNGGDLTDIHIQSKFVKSNTKKAPSMSSGNKLQQQVKQSEKSSSLNNQTSFDGSEQSLKDIEDDIYEFPNQPKSSKAAQSKSKGTNGEVDYMEVDEDEVHSSERTLLMPPGMRMKHYQSV</sequence>
<keyword evidence="2" id="KW-0472">Membrane</keyword>
<feature type="transmembrane region" description="Helical" evidence="2">
    <location>
        <begin position="203"/>
        <end position="231"/>
    </location>
</feature>
<feature type="transmembrane region" description="Helical" evidence="2">
    <location>
        <begin position="280"/>
        <end position="305"/>
    </location>
</feature>
<feature type="transmembrane region" description="Helical" evidence="2">
    <location>
        <begin position="67"/>
        <end position="87"/>
    </location>
</feature>
<feature type="compositionally biased region" description="Basic and acidic residues" evidence="1">
    <location>
        <begin position="348"/>
        <end position="363"/>
    </location>
</feature>
<evidence type="ECO:0008006" key="5">
    <source>
        <dbReference type="Google" id="ProtNLM"/>
    </source>
</evidence>
<proteinExistence type="predicted"/>
<evidence type="ECO:0000313" key="3">
    <source>
        <dbReference type="EMBL" id="TNV80103.1"/>
    </source>
</evidence>
<feature type="compositionally biased region" description="Low complexity" evidence="1">
    <location>
        <begin position="460"/>
        <end position="470"/>
    </location>
</feature>
<dbReference type="OrthoDB" id="10669536at2759"/>
<dbReference type="Proteomes" id="UP000785679">
    <property type="component" value="Unassembled WGS sequence"/>
</dbReference>
<reference evidence="3" key="1">
    <citation type="submission" date="2019-06" db="EMBL/GenBank/DDBJ databases">
        <authorList>
            <person name="Zheng W."/>
        </authorList>
    </citation>
    <scope>NUCLEOTIDE SEQUENCE</scope>
    <source>
        <strain evidence="3">QDHG01</strain>
    </source>
</reference>
<protein>
    <recommendedName>
        <fullName evidence="5">THH1/TOM1/TOM3 domain-containing protein</fullName>
    </recommendedName>
</protein>
<evidence type="ECO:0000256" key="1">
    <source>
        <dbReference type="SAM" id="MobiDB-lite"/>
    </source>
</evidence>
<dbReference type="PANTHER" id="PTHR31142">
    <property type="entry name" value="TOBAMOVIRUS MULTIPLICATION PROTEIN 1-LIKE ISOFORM X1"/>
    <property type="match status" value="1"/>
</dbReference>
<comment type="caution">
    <text evidence="3">The sequence shown here is derived from an EMBL/GenBank/DDBJ whole genome shotgun (WGS) entry which is preliminary data.</text>
</comment>
<accession>A0A8J8T3H5</accession>
<feature type="transmembrane region" description="Helical" evidence="2">
    <location>
        <begin position="243"/>
        <end position="260"/>
    </location>
</feature>
<keyword evidence="2" id="KW-0812">Transmembrane</keyword>